<dbReference type="AlphaFoldDB" id="A0ABD0PUY8"/>
<comment type="caution">
    <text evidence="2">The sequence shown here is derived from an EMBL/GenBank/DDBJ whole genome shotgun (WGS) entry which is preliminary data.</text>
</comment>
<sequence>MKANLLLFVTGFACFAAAVLSVRGGDGVNRRALLAGRMRGMGGVGQARSGLARVVVKLHQTEDQ</sequence>
<reference evidence="2 3" key="1">
    <citation type="submission" date="2024-05" db="EMBL/GenBank/DDBJ databases">
        <title>Genome sequencing and assembly of Indian major carp, Cirrhinus mrigala (Hamilton, 1822).</title>
        <authorList>
            <person name="Mohindra V."/>
            <person name="Chowdhury L.M."/>
            <person name="Lal K."/>
            <person name="Jena J.K."/>
        </authorList>
    </citation>
    <scope>NUCLEOTIDE SEQUENCE [LARGE SCALE GENOMIC DNA]</scope>
    <source>
        <strain evidence="2">CM1030</strain>
        <tissue evidence="2">Blood</tissue>
    </source>
</reference>
<dbReference type="EMBL" id="JAMKFB020000013">
    <property type="protein sequence ID" value="KAL0177611.1"/>
    <property type="molecule type" value="Genomic_DNA"/>
</dbReference>
<gene>
    <name evidence="2" type="ORF">M9458_026505</name>
</gene>
<keyword evidence="1" id="KW-0732">Signal</keyword>
<feature type="chain" id="PRO_5044786992" evidence="1">
    <location>
        <begin position="22"/>
        <end position="64"/>
    </location>
</feature>
<feature type="signal peptide" evidence="1">
    <location>
        <begin position="1"/>
        <end position="21"/>
    </location>
</feature>
<dbReference type="Proteomes" id="UP001529510">
    <property type="component" value="Unassembled WGS sequence"/>
</dbReference>
<organism evidence="2 3">
    <name type="scientific">Cirrhinus mrigala</name>
    <name type="common">Mrigala</name>
    <dbReference type="NCBI Taxonomy" id="683832"/>
    <lineage>
        <taxon>Eukaryota</taxon>
        <taxon>Metazoa</taxon>
        <taxon>Chordata</taxon>
        <taxon>Craniata</taxon>
        <taxon>Vertebrata</taxon>
        <taxon>Euteleostomi</taxon>
        <taxon>Actinopterygii</taxon>
        <taxon>Neopterygii</taxon>
        <taxon>Teleostei</taxon>
        <taxon>Ostariophysi</taxon>
        <taxon>Cypriniformes</taxon>
        <taxon>Cyprinidae</taxon>
        <taxon>Labeoninae</taxon>
        <taxon>Labeonini</taxon>
        <taxon>Cirrhinus</taxon>
    </lineage>
</organism>
<evidence type="ECO:0000313" key="2">
    <source>
        <dbReference type="EMBL" id="KAL0177611.1"/>
    </source>
</evidence>
<accession>A0ABD0PUY8</accession>
<evidence type="ECO:0000256" key="1">
    <source>
        <dbReference type="SAM" id="SignalP"/>
    </source>
</evidence>
<evidence type="ECO:0000313" key="3">
    <source>
        <dbReference type="Proteomes" id="UP001529510"/>
    </source>
</evidence>
<name>A0ABD0PUY8_CIRMR</name>
<feature type="non-terminal residue" evidence="2">
    <location>
        <position position="64"/>
    </location>
</feature>
<protein>
    <submittedName>
        <fullName evidence="2">Uncharacterized protein</fullName>
    </submittedName>
</protein>
<keyword evidence="3" id="KW-1185">Reference proteome</keyword>
<proteinExistence type="predicted"/>